<feature type="chain" id="PRO_5010187134" evidence="1">
    <location>
        <begin position="22"/>
        <end position="167"/>
    </location>
</feature>
<organism evidence="2 3">
    <name type="scientific">Xylanibacter ruminicola</name>
    <name type="common">Prevotella ruminicola</name>
    <dbReference type="NCBI Taxonomy" id="839"/>
    <lineage>
        <taxon>Bacteria</taxon>
        <taxon>Pseudomonadati</taxon>
        <taxon>Bacteroidota</taxon>
        <taxon>Bacteroidia</taxon>
        <taxon>Bacteroidales</taxon>
        <taxon>Prevotellaceae</taxon>
        <taxon>Xylanibacter</taxon>
    </lineage>
</organism>
<proteinExistence type="predicted"/>
<dbReference type="Proteomes" id="UP000182257">
    <property type="component" value="Unassembled WGS sequence"/>
</dbReference>
<dbReference type="SUPFAM" id="SSF56925">
    <property type="entry name" value="OMPA-like"/>
    <property type="match status" value="1"/>
</dbReference>
<dbReference type="OrthoDB" id="945117at2"/>
<dbReference type="AlphaFoldDB" id="A0A1H4AX95"/>
<accession>A0A1H4AX95</accession>
<sequence>MIMKKLMMAAIGLMMAIGANAQYLNDSEKVFTQDKWYVGASLSGLDLNYHKGSDWTFNLDAKGGYLIADDWMITGLVGYRAQTDFPSVVQLGAGLRYYFESCGVYAGATAKYVHCDDFSDFRPELSVGYAYFLTGKLTVEPEVYYEHSTKDSNYSGFGVRLGFGIYF</sequence>
<dbReference type="InterPro" id="IPR011250">
    <property type="entry name" value="OMP/PagP_B-barrel"/>
</dbReference>
<feature type="signal peptide" evidence="1">
    <location>
        <begin position="1"/>
        <end position="21"/>
    </location>
</feature>
<reference evidence="2 3" key="1">
    <citation type="submission" date="2016-10" db="EMBL/GenBank/DDBJ databases">
        <authorList>
            <person name="de Groot N.N."/>
        </authorList>
    </citation>
    <scope>NUCLEOTIDE SEQUENCE [LARGE SCALE GENOMIC DNA]</scope>
    <source>
        <strain evidence="2 3">D31d</strain>
    </source>
</reference>
<dbReference type="EMBL" id="FNRF01000002">
    <property type="protein sequence ID" value="SEA40454.1"/>
    <property type="molecule type" value="Genomic_DNA"/>
</dbReference>
<evidence type="ECO:0000256" key="1">
    <source>
        <dbReference type="SAM" id="SignalP"/>
    </source>
</evidence>
<protein>
    <submittedName>
        <fullName evidence="2">Outer membrane protein beta-barrel domain-containing protein</fullName>
    </submittedName>
</protein>
<evidence type="ECO:0000313" key="2">
    <source>
        <dbReference type="EMBL" id="SEA40454.1"/>
    </source>
</evidence>
<name>A0A1H4AX95_XYLRU</name>
<evidence type="ECO:0000313" key="3">
    <source>
        <dbReference type="Proteomes" id="UP000182257"/>
    </source>
</evidence>
<gene>
    <name evidence="2" type="ORF">SAMN05216462_1408</name>
</gene>
<keyword evidence="1" id="KW-0732">Signal</keyword>